<organism evidence="1">
    <name type="scientific">marine sediment metagenome</name>
    <dbReference type="NCBI Taxonomy" id="412755"/>
    <lineage>
        <taxon>unclassified sequences</taxon>
        <taxon>metagenomes</taxon>
        <taxon>ecological metagenomes</taxon>
    </lineage>
</organism>
<dbReference type="AlphaFoldDB" id="X1FE70"/>
<dbReference type="EMBL" id="BART01041640">
    <property type="protein sequence ID" value="GAH27704.1"/>
    <property type="molecule type" value="Genomic_DNA"/>
</dbReference>
<evidence type="ECO:0000313" key="1">
    <source>
        <dbReference type="EMBL" id="GAH27704.1"/>
    </source>
</evidence>
<sequence length="45" mass="5235">RGSLRQRENKDSFNISVVIVDKNLINGSFRYLVYDLNIYPVVFDG</sequence>
<feature type="non-terminal residue" evidence="1">
    <location>
        <position position="1"/>
    </location>
</feature>
<name>X1FE70_9ZZZZ</name>
<accession>X1FE70</accession>
<protein>
    <submittedName>
        <fullName evidence="1">Uncharacterized protein</fullName>
    </submittedName>
</protein>
<reference evidence="1" key="1">
    <citation type="journal article" date="2014" name="Front. Microbiol.">
        <title>High frequency of phylogenetically diverse reductive dehalogenase-homologous genes in deep subseafloor sedimentary metagenomes.</title>
        <authorList>
            <person name="Kawai M."/>
            <person name="Futagami T."/>
            <person name="Toyoda A."/>
            <person name="Takaki Y."/>
            <person name="Nishi S."/>
            <person name="Hori S."/>
            <person name="Arai W."/>
            <person name="Tsubouchi T."/>
            <person name="Morono Y."/>
            <person name="Uchiyama I."/>
            <person name="Ito T."/>
            <person name="Fujiyama A."/>
            <person name="Inagaki F."/>
            <person name="Takami H."/>
        </authorList>
    </citation>
    <scope>NUCLEOTIDE SEQUENCE</scope>
    <source>
        <strain evidence="1">Expedition CK06-06</strain>
    </source>
</reference>
<proteinExistence type="predicted"/>
<comment type="caution">
    <text evidence="1">The sequence shown here is derived from an EMBL/GenBank/DDBJ whole genome shotgun (WGS) entry which is preliminary data.</text>
</comment>
<gene>
    <name evidence="1" type="ORF">S01H4_66853</name>
</gene>